<accession>A0A0D1LXR8</accession>
<keyword evidence="1" id="KW-0812">Transmembrane</keyword>
<keyword evidence="1" id="KW-0472">Membrane</keyword>
<sequence>MLKAKATGFLIAIVLLSNFLMVPFDEGFYLIWHLIMGMVGILAFYKAVKFTK</sequence>
<feature type="transmembrane region" description="Helical" evidence="1">
    <location>
        <begin position="7"/>
        <end position="24"/>
    </location>
</feature>
<comment type="caution">
    <text evidence="2">The sequence shown here is derived from an EMBL/GenBank/DDBJ whole genome shotgun (WGS) entry which is preliminary data.</text>
</comment>
<dbReference type="RefSeq" id="WP_160279518.1">
    <property type="nucleotide sequence ID" value="NZ_CP012873.1"/>
</dbReference>
<gene>
    <name evidence="2" type="ORF">QX99_01177</name>
</gene>
<protein>
    <submittedName>
        <fullName evidence="2">Uncharacterized protein</fullName>
    </submittedName>
</protein>
<evidence type="ECO:0000313" key="3">
    <source>
        <dbReference type="Proteomes" id="UP000032287"/>
    </source>
</evidence>
<evidence type="ECO:0000256" key="1">
    <source>
        <dbReference type="SAM" id="Phobius"/>
    </source>
</evidence>
<organism evidence="2 3">
    <name type="scientific">Weissella cibaria</name>
    <dbReference type="NCBI Taxonomy" id="137591"/>
    <lineage>
        <taxon>Bacteria</taxon>
        <taxon>Bacillati</taxon>
        <taxon>Bacillota</taxon>
        <taxon>Bacilli</taxon>
        <taxon>Lactobacillales</taxon>
        <taxon>Lactobacillaceae</taxon>
        <taxon>Weissella</taxon>
    </lineage>
</organism>
<dbReference type="Proteomes" id="UP000032287">
    <property type="component" value="Unassembled WGS sequence"/>
</dbReference>
<feature type="transmembrane region" description="Helical" evidence="1">
    <location>
        <begin position="30"/>
        <end position="48"/>
    </location>
</feature>
<name>A0A0D1LXR8_9LACO</name>
<evidence type="ECO:0000313" key="2">
    <source>
        <dbReference type="EMBL" id="KIU20606.1"/>
    </source>
</evidence>
<keyword evidence="3" id="KW-1185">Reference proteome</keyword>
<dbReference type="PATRIC" id="fig|137591.25.peg.1147"/>
<proteinExistence type="predicted"/>
<reference evidence="2 3" key="1">
    <citation type="journal article" date="2015" name="Microbiology (Mosc.)">
        <title>Genomics of the Weissella cibaria species with an examination of its metabolic traits.</title>
        <authorList>
            <person name="Lynch K.M."/>
            <person name="Lucid A."/>
            <person name="Arendt E.K."/>
            <person name="Sleator R.D."/>
            <person name="Lucey B."/>
            <person name="Coffey A."/>
        </authorList>
    </citation>
    <scope>NUCLEOTIDE SEQUENCE [LARGE SCALE GENOMIC DNA]</scope>
    <source>
        <strain evidence="2 3">MG1</strain>
    </source>
</reference>
<dbReference type="AlphaFoldDB" id="A0A0D1LXR8"/>
<keyword evidence="1" id="KW-1133">Transmembrane helix</keyword>
<dbReference type="EMBL" id="JWHU01000018">
    <property type="protein sequence ID" value="KIU20606.1"/>
    <property type="molecule type" value="Genomic_DNA"/>
</dbReference>